<sequence>MGDPEVSEGGPGGEGREPGGEVGLLVGGRLGGVLGCPEGVWGCFRGPRGYRGRGREGWRALGRGGSPGGGGEKGRGQRRPAANQSQRAALSLAVAGGSRGGGGAGPAPGPASRPAPGPAPAGPRRGGAHVAGDPLPQRAPAAPRGAGGGGGGGSSRDARRALASALPIGPEAIVNLPVEDFNALLGRARLSGPELALARDIRRRGKNKVAAQKCRRRKLEAIARLQAELGRLGRERERLLRARGQAERALGALRRDLARVSAQVLGALRDGAGNPLPPERFGLRLAPDGGLSLETLGGGE</sequence>
<feature type="region of interest" description="Disordered" evidence="8">
    <location>
        <begin position="1"/>
        <end position="24"/>
    </location>
</feature>
<dbReference type="Ensembl" id="ENSANIT00000007727.1">
    <property type="protein sequence ID" value="ENSANIP00000007473.1"/>
    <property type="gene ID" value="ENSANIG00000005091.1"/>
</dbReference>
<keyword evidence="2" id="KW-0805">Transcription regulation</keyword>
<feature type="region of interest" description="Disordered" evidence="8">
    <location>
        <begin position="45"/>
        <end position="158"/>
    </location>
</feature>
<dbReference type="InterPro" id="IPR046347">
    <property type="entry name" value="bZIP_sf"/>
</dbReference>
<feature type="coiled-coil region" evidence="7">
    <location>
        <begin position="215"/>
        <end position="242"/>
    </location>
</feature>
<dbReference type="PROSITE" id="PS50217">
    <property type="entry name" value="BZIP"/>
    <property type="match status" value="1"/>
</dbReference>
<accession>A0A8B9ME68</accession>
<keyword evidence="4" id="KW-0010">Activator</keyword>
<feature type="domain" description="BZIP" evidence="9">
    <location>
        <begin position="197"/>
        <end position="260"/>
    </location>
</feature>
<keyword evidence="11" id="KW-1185">Reference proteome</keyword>
<feature type="compositionally biased region" description="Gly residues" evidence="8">
    <location>
        <begin position="145"/>
        <end position="154"/>
    </location>
</feature>
<dbReference type="InterPro" id="IPR047167">
    <property type="entry name" value="NFE2-like"/>
</dbReference>
<dbReference type="Pfam" id="PF03131">
    <property type="entry name" value="bZIP_Maf"/>
    <property type="match status" value="1"/>
</dbReference>
<dbReference type="GO" id="GO:0000978">
    <property type="term" value="F:RNA polymerase II cis-regulatory region sequence-specific DNA binding"/>
    <property type="evidence" value="ECO:0007669"/>
    <property type="project" value="InterPro"/>
</dbReference>
<evidence type="ECO:0000256" key="2">
    <source>
        <dbReference type="ARBA" id="ARBA00023015"/>
    </source>
</evidence>
<keyword evidence="5" id="KW-0804">Transcription</keyword>
<evidence type="ECO:0000256" key="1">
    <source>
        <dbReference type="ARBA" id="ARBA00008157"/>
    </source>
</evidence>
<dbReference type="Proteomes" id="UP000694541">
    <property type="component" value="Unplaced"/>
</dbReference>
<dbReference type="SMART" id="SM00338">
    <property type="entry name" value="BRLZ"/>
    <property type="match status" value="1"/>
</dbReference>
<dbReference type="AlphaFoldDB" id="A0A8B9ME68"/>
<dbReference type="SUPFAM" id="SSF47454">
    <property type="entry name" value="A DNA-binding domain in eukaryotic transcription factors"/>
    <property type="match status" value="1"/>
</dbReference>
<keyword evidence="7" id="KW-0175">Coiled coil</keyword>
<feature type="compositionally biased region" description="Gly residues" evidence="8">
    <location>
        <begin position="62"/>
        <end position="71"/>
    </location>
</feature>
<dbReference type="PROSITE" id="PS00036">
    <property type="entry name" value="BZIP_BASIC"/>
    <property type="match status" value="1"/>
</dbReference>
<evidence type="ECO:0000256" key="3">
    <source>
        <dbReference type="ARBA" id="ARBA00023125"/>
    </source>
</evidence>
<dbReference type="InterPro" id="IPR004827">
    <property type="entry name" value="bZIP"/>
</dbReference>
<evidence type="ECO:0000313" key="10">
    <source>
        <dbReference type="Ensembl" id="ENSANIP00000007473.1"/>
    </source>
</evidence>
<reference evidence="10" key="1">
    <citation type="submission" date="2025-08" db="UniProtKB">
        <authorList>
            <consortium name="Ensembl"/>
        </authorList>
    </citation>
    <scope>IDENTIFICATION</scope>
</reference>
<dbReference type="GO" id="GO:0000981">
    <property type="term" value="F:DNA-binding transcription factor activity, RNA polymerase II-specific"/>
    <property type="evidence" value="ECO:0007669"/>
    <property type="project" value="TreeGrafter"/>
</dbReference>
<evidence type="ECO:0000256" key="5">
    <source>
        <dbReference type="ARBA" id="ARBA00023163"/>
    </source>
</evidence>
<feature type="compositionally biased region" description="Gly residues" evidence="8">
    <location>
        <begin position="97"/>
        <end position="106"/>
    </location>
</feature>
<dbReference type="SUPFAM" id="SSF57959">
    <property type="entry name" value="Leucine zipper domain"/>
    <property type="match status" value="1"/>
</dbReference>
<feature type="compositionally biased region" description="Pro residues" evidence="8">
    <location>
        <begin position="107"/>
        <end position="121"/>
    </location>
</feature>
<evidence type="ECO:0000256" key="7">
    <source>
        <dbReference type="SAM" id="Coils"/>
    </source>
</evidence>
<evidence type="ECO:0000259" key="9">
    <source>
        <dbReference type="PROSITE" id="PS50217"/>
    </source>
</evidence>
<organism evidence="10 11">
    <name type="scientific">Accipiter nisus</name>
    <name type="common">Eurasian sparrowhawk</name>
    <dbReference type="NCBI Taxonomy" id="211598"/>
    <lineage>
        <taxon>Eukaryota</taxon>
        <taxon>Metazoa</taxon>
        <taxon>Chordata</taxon>
        <taxon>Craniata</taxon>
        <taxon>Vertebrata</taxon>
        <taxon>Euteleostomi</taxon>
        <taxon>Archelosauria</taxon>
        <taxon>Archosauria</taxon>
        <taxon>Dinosauria</taxon>
        <taxon>Saurischia</taxon>
        <taxon>Theropoda</taxon>
        <taxon>Coelurosauria</taxon>
        <taxon>Aves</taxon>
        <taxon>Neognathae</taxon>
        <taxon>Neoaves</taxon>
        <taxon>Telluraves</taxon>
        <taxon>Accipitrimorphae</taxon>
        <taxon>Accipitriformes</taxon>
        <taxon>Accipitridae</taxon>
        <taxon>Accipitrinae</taxon>
        <taxon>Accipiter</taxon>
    </lineage>
</organism>
<evidence type="ECO:0000256" key="8">
    <source>
        <dbReference type="SAM" id="MobiDB-lite"/>
    </source>
</evidence>
<comment type="similarity">
    <text evidence="1">Belongs to the bZIP family. CNC subfamily.</text>
</comment>
<evidence type="ECO:0000256" key="4">
    <source>
        <dbReference type="ARBA" id="ARBA00023159"/>
    </source>
</evidence>
<proteinExistence type="inferred from homology"/>
<dbReference type="PANTHER" id="PTHR24411:SF26">
    <property type="entry name" value="TRANSCRIPTION FACTOR NF-E2 45 KDA SUBUNIT"/>
    <property type="match status" value="1"/>
</dbReference>
<feature type="compositionally biased region" description="Low complexity" evidence="8">
    <location>
        <begin position="134"/>
        <end position="144"/>
    </location>
</feature>
<name>A0A8B9ME68_9AVES</name>
<evidence type="ECO:0000256" key="6">
    <source>
        <dbReference type="ARBA" id="ARBA00023242"/>
    </source>
</evidence>
<keyword evidence="3" id="KW-0238">DNA-binding</keyword>
<dbReference type="Gene3D" id="1.10.880.10">
    <property type="entry name" value="Transcription factor, Skn-1-like, DNA-binding domain"/>
    <property type="match status" value="1"/>
</dbReference>
<reference evidence="10" key="2">
    <citation type="submission" date="2025-09" db="UniProtKB">
        <authorList>
            <consortium name="Ensembl"/>
        </authorList>
    </citation>
    <scope>IDENTIFICATION</scope>
</reference>
<evidence type="ECO:0000313" key="11">
    <source>
        <dbReference type="Proteomes" id="UP000694541"/>
    </source>
</evidence>
<dbReference type="GO" id="GO:0005634">
    <property type="term" value="C:nucleus"/>
    <property type="evidence" value="ECO:0007669"/>
    <property type="project" value="TreeGrafter"/>
</dbReference>
<dbReference type="InterPro" id="IPR008917">
    <property type="entry name" value="TF_DNA-bd_sf"/>
</dbReference>
<dbReference type="PANTHER" id="PTHR24411">
    <property type="entry name" value="NUCLEAR FACTOR ERYTHROID 2-RELATED FACTOR"/>
    <property type="match status" value="1"/>
</dbReference>
<keyword evidence="6" id="KW-0539">Nucleus</keyword>
<dbReference type="InterPro" id="IPR004826">
    <property type="entry name" value="bZIP_Maf"/>
</dbReference>
<protein>
    <recommendedName>
        <fullName evidence="9">BZIP domain-containing protein</fullName>
    </recommendedName>
</protein>